<name>A0A2N7PKS9_9BACT</name>
<reference evidence="4 5" key="1">
    <citation type="submission" date="2018-01" db="EMBL/GenBank/DDBJ databases">
        <title>Metagenomic assembled genomes from two thermal pools in the Uzon Caldera, Kamchatka, Russia.</title>
        <authorList>
            <person name="Wilkins L."/>
            <person name="Ettinger C."/>
        </authorList>
    </citation>
    <scope>NUCLEOTIDE SEQUENCE [LARGE SCALE GENOMIC DNA]</scope>
    <source>
        <strain evidence="4">ZAV-15</strain>
    </source>
</reference>
<gene>
    <name evidence="4" type="primary">pdxA</name>
    <name evidence="4" type="ORF">C0197_01585</name>
</gene>
<dbReference type="GO" id="GO:0051287">
    <property type="term" value="F:NAD binding"/>
    <property type="evidence" value="ECO:0007669"/>
    <property type="project" value="InterPro"/>
</dbReference>
<comment type="caution">
    <text evidence="4">The sequence shown here is derived from an EMBL/GenBank/DDBJ whole genome shotgun (WGS) entry which is preliminary data.</text>
</comment>
<evidence type="ECO:0000256" key="1">
    <source>
        <dbReference type="ARBA" id="ARBA00022723"/>
    </source>
</evidence>
<keyword evidence="3" id="KW-0520">NAD</keyword>
<keyword evidence="2" id="KW-0560">Oxidoreductase</keyword>
<dbReference type="Pfam" id="PF04166">
    <property type="entry name" value="PdxA"/>
    <property type="match status" value="1"/>
</dbReference>
<dbReference type="SUPFAM" id="SSF53659">
    <property type="entry name" value="Isocitrate/Isopropylmalate dehydrogenase-like"/>
    <property type="match status" value="1"/>
</dbReference>
<dbReference type="PANTHER" id="PTHR30004">
    <property type="entry name" value="4-HYDROXYTHREONINE-4-PHOSPHATE DEHYDROGENASE"/>
    <property type="match status" value="1"/>
</dbReference>
<evidence type="ECO:0000313" key="4">
    <source>
        <dbReference type="EMBL" id="PMP63963.1"/>
    </source>
</evidence>
<evidence type="ECO:0000256" key="3">
    <source>
        <dbReference type="ARBA" id="ARBA00023027"/>
    </source>
</evidence>
<organism evidence="4 5">
    <name type="scientific">Caldimicrobium thiodismutans</name>
    <dbReference type="NCBI Taxonomy" id="1653476"/>
    <lineage>
        <taxon>Bacteria</taxon>
        <taxon>Pseudomonadati</taxon>
        <taxon>Thermodesulfobacteriota</taxon>
        <taxon>Thermodesulfobacteria</taxon>
        <taxon>Thermodesulfobacteriales</taxon>
        <taxon>Thermodesulfobacteriaceae</taxon>
        <taxon>Caldimicrobium</taxon>
    </lineage>
</organism>
<keyword evidence="1" id="KW-0479">Metal-binding</keyword>
<dbReference type="NCBIfam" id="TIGR00557">
    <property type="entry name" value="pdxA"/>
    <property type="match status" value="1"/>
</dbReference>
<protein>
    <submittedName>
        <fullName evidence="4">4-hydroxythreonine-4-phosphate dehydrogenase PdxA</fullName>
    </submittedName>
</protein>
<evidence type="ECO:0000256" key="2">
    <source>
        <dbReference type="ARBA" id="ARBA00023002"/>
    </source>
</evidence>
<dbReference type="AlphaFoldDB" id="A0A2N7PKS9"/>
<proteinExistence type="predicted"/>
<dbReference type="InterPro" id="IPR005255">
    <property type="entry name" value="PdxA_fam"/>
</dbReference>
<dbReference type="Gene3D" id="3.40.718.10">
    <property type="entry name" value="Isopropylmalate Dehydrogenase"/>
    <property type="match status" value="1"/>
</dbReference>
<sequence length="311" mass="34512">MVSLGITLGDPCGVGPEILIKSLVYLSKLKAKFFVFGDKNYLEDLSKKFFVEIPKNVEIISLSQLKINPGFPTRETHLASIKYLKEAILWAKAGKISGLITLSLNKEAFEVAGLPYRGHTEMLAKEFSAKSYAMSFYGKRLKVSLVTTHLPLNKVSENLKLEKIIEVARLSYWFMKRLFPKKKIKMALCGLNPHAGEGGLLGEEEEKILKPALEMAKEEGIPIDGPYPADSLFYWALKGKFDLVIALYHDQGLIPFKMVHFRDGVNVTLGLPIIRTSPVHGTAYDIAGKGLADIGSFLSSVTLTFNLSKKC</sequence>
<evidence type="ECO:0000313" key="5">
    <source>
        <dbReference type="Proteomes" id="UP000235731"/>
    </source>
</evidence>
<accession>A0A2N7PKS9</accession>
<dbReference type="Proteomes" id="UP000235731">
    <property type="component" value="Unassembled WGS sequence"/>
</dbReference>
<dbReference type="GO" id="GO:0016491">
    <property type="term" value="F:oxidoreductase activity"/>
    <property type="evidence" value="ECO:0007669"/>
    <property type="project" value="UniProtKB-KW"/>
</dbReference>
<dbReference type="GO" id="GO:0046872">
    <property type="term" value="F:metal ion binding"/>
    <property type="evidence" value="ECO:0007669"/>
    <property type="project" value="UniProtKB-KW"/>
</dbReference>
<dbReference type="EMBL" id="PNIE01000024">
    <property type="protein sequence ID" value="PMP63963.1"/>
    <property type="molecule type" value="Genomic_DNA"/>
</dbReference>
<dbReference type="PANTHER" id="PTHR30004:SF6">
    <property type="entry name" value="D-THREONATE 4-PHOSPHATE DEHYDROGENASE"/>
    <property type="match status" value="1"/>
</dbReference>